<dbReference type="EMBL" id="VFQE01000002">
    <property type="protein sequence ID" value="TQN37617.1"/>
    <property type="molecule type" value="Genomic_DNA"/>
</dbReference>
<feature type="binding site" evidence="4">
    <location>
        <position position="190"/>
    </location>
    <ligand>
        <name>Mg(2+)</name>
        <dbReference type="ChEBI" id="CHEBI:18420"/>
        <label>1</label>
        <note>catalytic</note>
    </ligand>
</feature>
<evidence type="ECO:0000256" key="4">
    <source>
        <dbReference type="PIRSR" id="PIRSR600760-2"/>
    </source>
</evidence>
<keyword evidence="1 4" id="KW-0479">Metal-binding</keyword>
<dbReference type="Gene3D" id="3.40.190.80">
    <property type="match status" value="1"/>
</dbReference>
<feature type="binding site" evidence="4">
    <location>
        <position position="170"/>
    </location>
    <ligand>
        <name>Mg(2+)</name>
        <dbReference type="ChEBI" id="CHEBI:18420"/>
        <label>1</label>
        <note>catalytic</note>
    </ligand>
</feature>
<evidence type="ECO:0000256" key="1">
    <source>
        <dbReference type="ARBA" id="ARBA00022723"/>
    </source>
</evidence>
<feature type="binding site" evidence="4">
    <location>
        <position position="187"/>
    </location>
    <ligand>
        <name>Mg(2+)</name>
        <dbReference type="ChEBI" id="CHEBI:18420"/>
        <label>1</label>
        <note>catalytic</note>
    </ligand>
</feature>
<gene>
    <name evidence="5" type="ORF">FHU33_4279</name>
</gene>
<proteinExistence type="predicted"/>
<dbReference type="InterPro" id="IPR000760">
    <property type="entry name" value="Inositol_monophosphatase-like"/>
</dbReference>
<dbReference type="PANTHER" id="PTHR20854">
    <property type="entry name" value="INOSITOL MONOPHOSPHATASE"/>
    <property type="match status" value="1"/>
</dbReference>
<evidence type="ECO:0000313" key="5">
    <source>
        <dbReference type="EMBL" id="TQN37617.1"/>
    </source>
</evidence>
<comment type="cofactor">
    <cofactor evidence="4">
        <name>Mg(2+)</name>
        <dbReference type="ChEBI" id="CHEBI:18420"/>
    </cofactor>
</comment>
<dbReference type="GO" id="GO:0008934">
    <property type="term" value="F:inositol monophosphate 1-phosphatase activity"/>
    <property type="evidence" value="ECO:0007669"/>
    <property type="project" value="TreeGrafter"/>
</dbReference>
<dbReference type="PRINTS" id="PR00377">
    <property type="entry name" value="IMPHPHTASES"/>
</dbReference>
<dbReference type="Pfam" id="PF00459">
    <property type="entry name" value="Inositol_P"/>
    <property type="match status" value="1"/>
</dbReference>
<dbReference type="Gene3D" id="3.30.540.10">
    <property type="entry name" value="Fructose-1,6-Bisphosphatase, subunit A, domain 1"/>
    <property type="match status" value="1"/>
</dbReference>
<evidence type="ECO:0000256" key="2">
    <source>
        <dbReference type="ARBA" id="ARBA00022801"/>
    </source>
</evidence>
<keyword evidence="3 4" id="KW-0460">Magnesium</keyword>
<evidence type="ECO:0000313" key="6">
    <source>
        <dbReference type="Proteomes" id="UP000319865"/>
    </source>
</evidence>
<name>A0A543P0J4_9ACTN</name>
<dbReference type="GO" id="GO:0006020">
    <property type="term" value="P:inositol metabolic process"/>
    <property type="evidence" value="ECO:0007669"/>
    <property type="project" value="TreeGrafter"/>
</dbReference>
<evidence type="ECO:0000256" key="3">
    <source>
        <dbReference type="ARBA" id="ARBA00022842"/>
    </source>
</evidence>
<dbReference type="InterPro" id="IPR020583">
    <property type="entry name" value="Inositol_monoP_metal-BS"/>
</dbReference>
<dbReference type="GO" id="GO:0046872">
    <property type="term" value="F:metal ion binding"/>
    <property type="evidence" value="ECO:0007669"/>
    <property type="project" value="UniProtKB-KW"/>
</dbReference>
<dbReference type="SUPFAM" id="SSF56655">
    <property type="entry name" value="Carbohydrate phosphatase"/>
    <property type="match status" value="1"/>
</dbReference>
<feature type="binding site" evidence="4">
    <location>
        <position position="189"/>
    </location>
    <ligand>
        <name>Mg(2+)</name>
        <dbReference type="ChEBI" id="CHEBI:18420"/>
        <label>1</label>
        <note>catalytic</note>
    </ligand>
</feature>
<keyword evidence="6" id="KW-1185">Reference proteome</keyword>
<dbReference type="PANTHER" id="PTHR20854:SF4">
    <property type="entry name" value="INOSITOL-1-MONOPHOSPHATASE-RELATED"/>
    <property type="match status" value="1"/>
</dbReference>
<organism evidence="5 6">
    <name type="scientific">Blastococcus colisei</name>
    <dbReference type="NCBI Taxonomy" id="1564162"/>
    <lineage>
        <taxon>Bacteria</taxon>
        <taxon>Bacillati</taxon>
        <taxon>Actinomycetota</taxon>
        <taxon>Actinomycetes</taxon>
        <taxon>Geodermatophilales</taxon>
        <taxon>Geodermatophilaceae</taxon>
        <taxon>Blastococcus</taxon>
    </lineage>
</organism>
<feature type="binding site" evidence="4">
    <location>
        <position position="303"/>
    </location>
    <ligand>
        <name>Mg(2+)</name>
        <dbReference type="ChEBI" id="CHEBI:18420"/>
        <label>1</label>
        <note>catalytic</note>
    </ligand>
</feature>
<reference evidence="5 6" key="1">
    <citation type="submission" date="2019-06" db="EMBL/GenBank/DDBJ databases">
        <title>Sequencing the genomes of 1000 actinobacteria strains.</title>
        <authorList>
            <person name="Klenk H.-P."/>
        </authorList>
    </citation>
    <scope>NUCLEOTIDE SEQUENCE [LARGE SCALE GENOMIC DNA]</scope>
    <source>
        <strain evidence="5 6">DSM 46837</strain>
    </source>
</reference>
<dbReference type="RefSeq" id="WP_142027565.1">
    <property type="nucleotide sequence ID" value="NZ_VFQE01000002.1"/>
</dbReference>
<dbReference type="AlphaFoldDB" id="A0A543P0J4"/>
<dbReference type="OrthoDB" id="5414450at2"/>
<dbReference type="PROSITE" id="PS00629">
    <property type="entry name" value="IMP_1"/>
    <property type="match status" value="1"/>
</dbReference>
<sequence>MADHRVATGGPALVRAAASLGLAPAALAPAISDPAYRLLVGEDSAALLRRQWTADGFSEAVLLASGRIGPDTPAVLATAAAWGCDRVRDRPGGRGVLPVPAPRPDAPVVDRFLHLAALAATRVETAVALARGVGEDRVKADGSPSVAADEAAHLAAAEVLADLGLPLLSEERTDGHVPEDEPWVVLDPLDGTGNFRAGLPPWAFSAGLVQAGRAVAGVVVDLSSGRRWWADGNCAWRDGVPVSPRPGSTVVVPTAPPGGSISVPGPARRVRVTGCTAVELCLVADGSAAAWHDIDRTGTHVHDVAGGLAVLAAAGGVALGPDGAEVRLRPDTAATMRFVAASSAEAAAELLRAVS</sequence>
<keyword evidence="2" id="KW-0378">Hydrolase</keyword>
<dbReference type="Proteomes" id="UP000319865">
    <property type="component" value="Unassembled WGS sequence"/>
</dbReference>
<accession>A0A543P0J4</accession>
<comment type="caution">
    <text evidence="5">The sequence shown here is derived from an EMBL/GenBank/DDBJ whole genome shotgun (WGS) entry which is preliminary data.</text>
</comment>
<protein>
    <submittedName>
        <fullName evidence="5">3'(2'), 5'-bisphosphate nucleotidase</fullName>
    </submittedName>
</protein>
<dbReference type="GO" id="GO:0007165">
    <property type="term" value="P:signal transduction"/>
    <property type="evidence" value="ECO:0007669"/>
    <property type="project" value="TreeGrafter"/>
</dbReference>